<protein>
    <submittedName>
        <fullName evidence="1">Uncharacterized protein</fullName>
    </submittedName>
</protein>
<gene>
    <name evidence="1" type="ORF">SDC9_205155</name>
</gene>
<organism evidence="1">
    <name type="scientific">bioreactor metagenome</name>
    <dbReference type="NCBI Taxonomy" id="1076179"/>
    <lineage>
        <taxon>unclassified sequences</taxon>
        <taxon>metagenomes</taxon>
        <taxon>ecological metagenomes</taxon>
    </lineage>
</organism>
<reference evidence="1" key="1">
    <citation type="submission" date="2019-08" db="EMBL/GenBank/DDBJ databases">
        <authorList>
            <person name="Kucharzyk K."/>
            <person name="Murdoch R.W."/>
            <person name="Higgins S."/>
            <person name="Loffler F."/>
        </authorList>
    </citation>
    <scope>NUCLEOTIDE SEQUENCE</scope>
</reference>
<dbReference type="EMBL" id="VSSQ01129006">
    <property type="protein sequence ID" value="MPN57461.1"/>
    <property type="molecule type" value="Genomic_DNA"/>
</dbReference>
<name>A0A645J1K0_9ZZZZ</name>
<proteinExistence type="predicted"/>
<evidence type="ECO:0000313" key="1">
    <source>
        <dbReference type="EMBL" id="MPN57461.1"/>
    </source>
</evidence>
<comment type="caution">
    <text evidence="1">The sequence shown here is derived from an EMBL/GenBank/DDBJ whole genome shotgun (WGS) entry which is preliminary data.</text>
</comment>
<dbReference type="AlphaFoldDB" id="A0A645J1K0"/>
<accession>A0A645J1K0</accession>
<sequence length="75" mass="8779">MSLLVFRKLLNNRWMFVCLLIGFLIIATVVSSIPMYTNAILQRVLIRDLQEHQVLYHEYPGTYRVSKSFSTLDTT</sequence>